<proteinExistence type="predicted"/>
<accession>A0A8J3EBB3</accession>
<evidence type="ECO:0000313" key="1">
    <source>
        <dbReference type="EMBL" id="GGG25165.1"/>
    </source>
</evidence>
<name>A0A8J3EBB3_9PROT</name>
<dbReference type="Proteomes" id="UP000597507">
    <property type="component" value="Unassembled WGS sequence"/>
</dbReference>
<reference evidence="1 2" key="1">
    <citation type="journal article" date="2014" name="Int. J. Syst. Evol. Microbiol.">
        <title>Complete genome sequence of Corynebacterium casei LMG S-19264T (=DSM 44701T), isolated from a smear-ripened cheese.</title>
        <authorList>
            <consortium name="US DOE Joint Genome Institute (JGI-PGF)"/>
            <person name="Walter F."/>
            <person name="Albersmeier A."/>
            <person name="Kalinowski J."/>
            <person name="Ruckert C."/>
        </authorList>
    </citation>
    <scope>NUCLEOTIDE SEQUENCE [LARGE SCALE GENOMIC DNA]</scope>
    <source>
        <strain evidence="1 2">CGMCC 1.16330</strain>
    </source>
</reference>
<dbReference type="EMBL" id="BMKS01000003">
    <property type="protein sequence ID" value="GGG25165.1"/>
    <property type="molecule type" value="Genomic_DNA"/>
</dbReference>
<organism evidence="1 2">
    <name type="scientific">Caldovatus sediminis</name>
    <dbReference type="NCBI Taxonomy" id="2041189"/>
    <lineage>
        <taxon>Bacteria</taxon>
        <taxon>Pseudomonadati</taxon>
        <taxon>Pseudomonadota</taxon>
        <taxon>Alphaproteobacteria</taxon>
        <taxon>Acetobacterales</taxon>
        <taxon>Roseomonadaceae</taxon>
        <taxon>Caldovatus</taxon>
    </lineage>
</organism>
<comment type="caution">
    <text evidence="1">The sequence shown here is derived from an EMBL/GenBank/DDBJ whole genome shotgun (WGS) entry which is preliminary data.</text>
</comment>
<keyword evidence="2" id="KW-1185">Reference proteome</keyword>
<sequence length="120" mass="12510">MGVKSVRSRIVRAADAARAGRRGAAEMGFSRPSRRCVRHACSRVRKGPLDVRPKPVAMHQHFLAAPDRAVPGSCDACGGADVPTPAPAAGAAAAAHPAVAAAGVRERRGCFHPWLCIIAR</sequence>
<protein>
    <submittedName>
        <fullName evidence="1">Uncharacterized protein</fullName>
    </submittedName>
</protein>
<evidence type="ECO:0000313" key="2">
    <source>
        <dbReference type="Proteomes" id="UP000597507"/>
    </source>
</evidence>
<gene>
    <name evidence="1" type="ORF">GCM10010964_11480</name>
</gene>
<dbReference type="AlphaFoldDB" id="A0A8J3EBB3"/>